<comment type="caution">
    <text evidence="2">The sequence shown here is derived from an EMBL/GenBank/DDBJ whole genome shotgun (WGS) entry which is preliminary data.</text>
</comment>
<sequence>MAKSNITPLELYTVSFFSVGDTITVSARHKVAASEYYSGLRGSREPNEVQATIIGVVKLLVSLSFSFIQILMVHGS</sequence>
<reference evidence="2 3" key="1">
    <citation type="submission" date="2021-03" db="EMBL/GenBank/DDBJ databases">
        <authorList>
            <person name="King G.J."/>
            <person name="Bancroft I."/>
            <person name="Baten A."/>
            <person name="Bloomfield J."/>
            <person name="Borpatragohain P."/>
            <person name="He Z."/>
            <person name="Irish N."/>
            <person name="Irwin J."/>
            <person name="Liu K."/>
            <person name="Mauleon R.P."/>
            <person name="Moore J."/>
            <person name="Morris R."/>
            <person name="Ostergaard L."/>
            <person name="Wang B."/>
            <person name="Wells R."/>
        </authorList>
    </citation>
    <scope>NUCLEOTIDE SEQUENCE [LARGE SCALE GENOMIC DNA]</scope>
    <source>
        <strain evidence="2">R-o-18</strain>
        <tissue evidence="2">Leaf</tissue>
    </source>
</reference>
<keyword evidence="1" id="KW-1133">Transmembrane helix</keyword>
<dbReference type="Proteomes" id="UP000823674">
    <property type="component" value="Chromosome A06"/>
</dbReference>
<feature type="transmembrane region" description="Helical" evidence="1">
    <location>
        <begin position="51"/>
        <end position="73"/>
    </location>
</feature>
<organism evidence="2 3">
    <name type="scientific">Brassica rapa subsp. trilocularis</name>
    <dbReference type="NCBI Taxonomy" id="1813537"/>
    <lineage>
        <taxon>Eukaryota</taxon>
        <taxon>Viridiplantae</taxon>
        <taxon>Streptophyta</taxon>
        <taxon>Embryophyta</taxon>
        <taxon>Tracheophyta</taxon>
        <taxon>Spermatophyta</taxon>
        <taxon>Magnoliopsida</taxon>
        <taxon>eudicotyledons</taxon>
        <taxon>Gunneridae</taxon>
        <taxon>Pentapetalae</taxon>
        <taxon>rosids</taxon>
        <taxon>malvids</taxon>
        <taxon>Brassicales</taxon>
        <taxon>Brassicaceae</taxon>
        <taxon>Brassiceae</taxon>
        <taxon>Brassica</taxon>
    </lineage>
</organism>
<keyword evidence="1" id="KW-0812">Transmembrane</keyword>
<dbReference type="EMBL" id="JADBGQ010000006">
    <property type="protein sequence ID" value="KAG5393040.1"/>
    <property type="molecule type" value="Genomic_DNA"/>
</dbReference>
<proteinExistence type="predicted"/>
<keyword evidence="1" id="KW-0472">Membrane</keyword>
<accession>A0ABQ7M570</accession>
<keyword evidence="3" id="KW-1185">Reference proteome</keyword>
<gene>
    <name evidence="2" type="primary">A06g503510.1_BraROA</name>
    <name evidence="2" type="ORF">IGI04_023003</name>
</gene>
<evidence type="ECO:0000313" key="3">
    <source>
        <dbReference type="Proteomes" id="UP000823674"/>
    </source>
</evidence>
<name>A0ABQ7M570_BRACM</name>
<evidence type="ECO:0000313" key="2">
    <source>
        <dbReference type="EMBL" id="KAG5393040.1"/>
    </source>
</evidence>
<protein>
    <submittedName>
        <fullName evidence="2">Uncharacterized protein</fullName>
    </submittedName>
</protein>
<evidence type="ECO:0000256" key="1">
    <source>
        <dbReference type="SAM" id="Phobius"/>
    </source>
</evidence>